<comment type="caution">
    <text evidence="1">The sequence shown here is derived from an EMBL/GenBank/DDBJ whole genome shotgun (WGS) entry which is preliminary data.</text>
</comment>
<name>A0A9W4XM41_9PLEO</name>
<evidence type="ECO:0000313" key="2">
    <source>
        <dbReference type="Proteomes" id="UP001152607"/>
    </source>
</evidence>
<proteinExistence type="predicted"/>
<accession>A0A9W4XM41</accession>
<reference evidence="1" key="1">
    <citation type="submission" date="2023-01" db="EMBL/GenBank/DDBJ databases">
        <authorList>
            <person name="Van Ghelder C."/>
            <person name="Rancurel C."/>
        </authorList>
    </citation>
    <scope>NUCLEOTIDE SEQUENCE</scope>
    <source>
        <strain evidence="1">CNCM I-4278</strain>
    </source>
</reference>
<sequence>MRSQRRRCASDAQPTCQSAACILPCPVPLLSHRIPFNEPTLDLSCLFSLGIGAGGREKHEDVVGLIGSFLRSAEETTAGSGA</sequence>
<dbReference type="OrthoDB" id="3772764at2759"/>
<organism evidence="1 2">
    <name type="scientific">Periconia digitata</name>
    <dbReference type="NCBI Taxonomy" id="1303443"/>
    <lineage>
        <taxon>Eukaryota</taxon>
        <taxon>Fungi</taxon>
        <taxon>Dikarya</taxon>
        <taxon>Ascomycota</taxon>
        <taxon>Pezizomycotina</taxon>
        <taxon>Dothideomycetes</taxon>
        <taxon>Pleosporomycetidae</taxon>
        <taxon>Pleosporales</taxon>
        <taxon>Massarineae</taxon>
        <taxon>Periconiaceae</taxon>
        <taxon>Periconia</taxon>
    </lineage>
</organism>
<gene>
    <name evidence="1" type="ORF">PDIGIT_LOCUS10101</name>
</gene>
<protein>
    <submittedName>
        <fullName evidence="1">Uncharacterized protein</fullName>
    </submittedName>
</protein>
<dbReference type="EMBL" id="CAOQHR010000007">
    <property type="protein sequence ID" value="CAI6336994.1"/>
    <property type="molecule type" value="Genomic_DNA"/>
</dbReference>
<dbReference type="Proteomes" id="UP001152607">
    <property type="component" value="Unassembled WGS sequence"/>
</dbReference>
<evidence type="ECO:0000313" key="1">
    <source>
        <dbReference type="EMBL" id="CAI6336994.1"/>
    </source>
</evidence>
<dbReference type="AlphaFoldDB" id="A0A9W4XM41"/>
<keyword evidence="2" id="KW-1185">Reference proteome</keyword>